<dbReference type="eggNOG" id="COG1073">
    <property type="taxonomic scope" value="Bacteria"/>
</dbReference>
<evidence type="ECO:0000256" key="1">
    <source>
        <dbReference type="SAM" id="MobiDB-lite"/>
    </source>
</evidence>
<dbReference type="OrthoDB" id="1997677at2"/>
<proteinExistence type="predicted"/>
<dbReference type="STRING" id="314265.R2601_10047"/>
<protein>
    <recommendedName>
        <fullName evidence="4">Phosphoadenosine phosphosulfate reductase</fullName>
    </recommendedName>
</protein>
<keyword evidence="3" id="KW-1185">Reference proteome</keyword>
<dbReference type="Proteomes" id="UP000006230">
    <property type="component" value="Unassembled WGS sequence"/>
</dbReference>
<dbReference type="InterPro" id="IPR000801">
    <property type="entry name" value="Esterase-like"/>
</dbReference>
<dbReference type="RefSeq" id="WP_007793008.1">
    <property type="nucleotide sequence ID" value="NZ_DS022276.1"/>
</dbReference>
<dbReference type="HOGENOM" id="CLU_077391_0_0_5"/>
<evidence type="ECO:0000313" key="2">
    <source>
        <dbReference type="EMBL" id="EAU46389.1"/>
    </source>
</evidence>
<reference evidence="2 3" key="1">
    <citation type="journal article" date="2010" name="J. Bacteriol.">
        <title>Genome sequences of Pelagibaca bermudensis HTCC2601T and Maritimibacter alkaliphilus HTCC2654T, the type strains of two marine Roseobacter genera.</title>
        <authorList>
            <person name="Thrash J.C."/>
            <person name="Cho J.C."/>
            <person name="Ferriera S."/>
            <person name="Johnson J."/>
            <person name="Vergin K.L."/>
            <person name="Giovannoni S.J."/>
        </authorList>
    </citation>
    <scope>NUCLEOTIDE SEQUENCE [LARGE SCALE GENOMIC DNA]</scope>
    <source>
        <strain evidence="3">DSM 26914 / JCM 13377 / KCTC 12554 / HTCC2601</strain>
    </source>
</reference>
<dbReference type="AlphaFoldDB" id="Q0FQ58"/>
<evidence type="ECO:0008006" key="4">
    <source>
        <dbReference type="Google" id="ProtNLM"/>
    </source>
</evidence>
<dbReference type="Pfam" id="PF00756">
    <property type="entry name" value="Esterase"/>
    <property type="match status" value="1"/>
</dbReference>
<feature type="region of interest" description="Disordered" evidence="1">
    <location>
        <begin position="294"/>
        <end position="320"/>
    </location>
</feature>
<accession>Q0FQ58</accession>
<dbReference type="EMBL" id="AATQ01000015">
    <property type="protein sequence ID" value="EAU46389.1"/>
    <property type="molecule type" value="Genomic_DNA"/>
</dbReference>
<dbReference type="Gene3D" id="3.40.50.1820">
    <property type="entry name" value="alpha/beta hydrolase"/>
    <property type="match status" value="1"/>
</dbReference>
<sequence length="320" mass="36751">MPLPRKFRRAAIEATATSGGFFRDFDRHSAVHFQRGSTLVVTFDNMKSRDMPVPRYPWAYQFVAKQGHSHLGIMMKRRNDWFRHRQLCDFFDELRDSGFFDRFDNVVFYGSSMGGYGALTYASACPRARAIAFSPQTTLSPALVPWERRYENARLRGDWDEPRYADAAVTSHHLCEALVFYDPCMPEDRRHADRLTARGVVHLRCPFVGHKIPRYLAFWGLLGTVVREAIDGTLTDAEFFRMIRVRRNHKSYVRSVLARAVAAGHVPLARHALEGFASRRPDLPAERLARQVGLGAELPRSGGRDTTTLDHRQRGRDRRD</sequence>
<comment type="caution">
    <text evidence="2">The sequence shown here is derived from an EMBL/GenBank/DDBJ whole genome shotgun (WGS) entry which is preliminary data.</text>
</comment>
<dbReference type="InterPro" id="IPR029058">
    <property type="entry name" value="AB_hydrolase_fold"/>
</dbReference>
<evidence type="ECO:0000313" key="3">
    <source>
        <dbReference type="Proteomes" id="UP000006230"/>
    </source>
</evidence>
<organism evidence="2 3">
    <name type="scientific">Salipiger bermudensis (strain DSM 26914 / JCM 13377 / KCTC 12554 / HTCC2601)</name>
    <name type="common">Pelagibaca bermudensis</name>
    <dbReference type="NCBI Taxonomy" id="314265"/>
    <lineage>
        <taxon>Bacteria</taxon>
        <taxon>Pseudomonadati</taxon>
        <taxon>Pseudomonadota</taxon>
        <taxon>Alphaproteobacteria</taxon>
        <taxon>Rhodobacterales</taxon>
        <taxon>Roseobacteraceae</taxon>
        <taxon>Salipiger</taxon>
    </lineage>
</organism>
<gene>
    <name evidence="2" type="ORF">R2601_10047</name>
</gene>
<feature type="compositionally biased region" description="Basic and acidic residues" evidence="1">
    <location>
        <begin position="307"/>
        <end position="320"/>
    </location>
</feature>
<dbReference type="SUPFAM" id="SSF53474">
    <property type="entry name" value="alpha/beta-Hydrolases"/>
    <property type="match status" value="1"/>
</dbReference>
<name>Q0FQ58_SALBH</name>